<dbReference type="HOGENOM" id="CLU_2638404_0_0_1"/>
<name>A0A067PE56_9AGAM</name>
<evidence type="ECO:0000313" key="3">
    <source>
        <dbReference type="Proteomes" id="UP000027265"/>
    </source>
</evidence>
<sequence>MLSSVHSAPAHALRLDTDLPALGVPIDLDFDDLVHKACDEDVVADLCETPHEDRPPPSKQKSPTHPFPHTRRQHLRS</sequence>
<accession>A0A067PE56</accession>
<reference evidence="3" key="1">
    <citation type="journal article" date="2014" name="Proc. Natl. Acad. Sci. U.S.A.">
        <title>Extensive sampling of basidiomycete genomes demonstrates inadequacy of the white-rot/brown-rot paradigm for wood decay fungi.</title>
        <authorList>
            <person name="Riley R."/>
            <person name="Salamov A.A."/>
            <person name="Brown D.W."/>
            <person name="Nagy L.G."/>
            <person name="Floudas D."/>
            <person name="Held B.W."/>
            <person name="Levasseur A."/>
            <person name="Lombard V."/>
            <person name="Morin E."/>
            <person name="Otillar R."/>
            <person name="Lindquist E.A."/>
            <person name="Sun H."/>
            <person name="LaButti K.M."/>
            <person name="Schmutz J."/>
            <person name="Jabbour D."/>
            <person name="Luo H."/>
            <person name="Baker S.E."/>
            <person name="Pisabarro A.G."/>
            <person name="Walton J.D."/>
            <person name="Blanchette R.A."/>
            <person name="Henrissat B."/>
            <person name="Martin F."/>
            <person name="Cullen D."/>
            <person name="Hibbett D.S."/>
            <person name="Grigoriev I.V."/>
        </authorList>
    </citation>
    <scope>NUCLEOTIDE SEQUENCE [LARGE SCALE GENOMIC DNA]</scope>
    <source>
        <strain evidence="3">MUCL 33604</strain>
    </source>
</reference>
<dbReference type="AlphaFoldDB" id="A0A067PE56"/>
<keyword evidence="3" id="KW-1185">Reference proteome</keyword>
<proteinExistence type="predicted"/>
<feature type="region of interest" description="Disordered" evidence="1">
    <location>
        <begin position="47"/>
        <end position="77"/>
    </location>
</feature>
<dbReference type="InParanoid" id="A0A067PE56"/>
<dbReference type="EMBL" id="KL197742">
    <property type="protein sequence ID" value="KDQ52120.1"/>
    <property type="molecule type" value="Genomic_DNA"/>
</dbReference>
<evidence type="ECO:0000256" key="1">
    <source>
        <dbReference type="SAM" id="MobiDB-lite"/>
    </source>
</evidence>
<organism evidence="2 3">
    <name type="scientific">Jaapia argillacea MUCL 33604</name>
    <dbReference type="NCBI Taxonomy" id="933084"/>
    <lineage>
        <taxon>Eukaryota</taxon>
        <taxon>Fungi</taxon>
        <taxon>Dikarya</taxon>
        <taxon>Basidiomycota</taxon>
        <taxon>Agaricomycotina</taxon>
        <taxon>Agaricomycetes</taxon>
        <taxon>Agaricomycetidae</taxon>
        <taxon>Jaapiales</taxon>
        <taxon>Jaapiaceae</taxon>
        <taxon>Jaapia</taxon>
    </lineage>
</organism>
<protein>
    <submittedName>
        <fullName evidence="2">Uncharacterized protein</fullName>
    </submittedName>
</protein>
<dbReference type="Proteomes" id="UP000027265">
    <property type="component" value="Unassembled WGS sequence"/>
</dbReference>
<feature type="compositionally biased region" description="Basic residues" evidence="1">
    <location>
        <begin position="68"/>
        <end position="77"/>
    </location>
</feature>
<evidence type="ECO:0000313" key="2">
    <source>
        <dbReference type="EMBL" id="KDQ52120.1"/>
    </source>
</evidence>
<gene>
    <name evidence="2" type="ORF">JAAARDRAFT_62088</name>
</gene>